<keyword evidence="2" id="KW-0482">Metalloprotease</keyword>
<feature type="transmembrane region" description="Helical" evidence="1">
    <location>
        <begin position="452"/>
        <end position="471"/>
    </location>
</feature>
<dbReference type="RefSeq" id="WP_193910185.1">
    <property type="nucleotide sequence ID" value="NZ_PRDL01000001.1"/>
</dbReference>
<keyword evidence="1" id="KW-0812">Transmembrane</keyword>
<feature type="transmembrane region" description="Helical" evidence="1">
    <location>
        <begin position="1028"/>
        <end position="1046"/>
    </location>
</feature>
<feature type="transmembrane region" description="Helical" evidence="1">
    <location>
        <begin position="822"/>
        <end position="843"/>
    </location>
</feature>
<keyword evidence="3" id="KW-1185">Reference proteome</keyword>
<feature type="transmembrane region" description="Helical" evidence="1">
    <location>
        <begin position="855"/>
        <end position="874"/>
    </location>
</feature>
<feature type="transmembrane region" description="Helical" evidence="1">
    <location>
        <begin position="589"/>
        <end position="609"/>
    </location>
</feature>
<feature type="transmembrane region" description="Helical" evidence="1">
    <location>
        <begin position="1077"/>
        <end position="1097"/>
    </location>
</feature>
<dbReference type="Proteomes" id="UP000652567">
    <property type="component" value="Unassembled WGS sequence"/>
</dbReference>
<feature type="transmembrane region" description="Helical" evidence="1">
    <location>
        <begin position="243"/>
        <end position="264"/>
    </location>
</feature>
<gene>
    <name evidence="2" type="ORF">C4F51_12385</name>
</gene>
<dbReference type="GO" id="GO:0008237">
    <property type="term" value="F:metallopeptidase activity"/>
    <property type="evidence" value="ECO:0007669"/>
    <property type="project" value="UniProtKB-KW"/>
</dbReference>
<proteinExistence type="predicted"/>
<accession>A0A928V3A0</accession>
<feature type="transmembrane region" description="Helical" evidence="1">
    <location>
        <begin position="527"/>
        <end position="547"/>
    </location>
</feature>
<dbReference type="AlphaFoldDB" id="A0A928V3A0"/>
<sequence>MPFISVTRRLRWVFFLLMSALAAVVAVKNLFVVSPSLQFAVTFSREEALQAAETFRLENFPQLAARRQAIVFESDAALQHYVELEAGGVAAYQQLIGNPAAATHGWWVRLFSEGQEEELGVGFFPDGQLAGFAFRQPENNPGADLPEPEALALTEAAITSLLGEQFADYHLLNSAVVRQTRGRADHRFTWEHKHLQAGEARFRLEALLAGDQLVSLVRIKHIPQAFEQRFGEMRALNQRISQVANALMGLVFGLGGFLLGGIWLIRQGQLQWRKAVWPGVVLAAGLATVVIVNLPTAWMYYQTVTSSGTFLFQQLFQALATFFFFGIFWVALYAVAEGLSRMAFPRHPGLYGFFNAPQAASPEIVGRVLGAYIWTGFFLLYAVLFIALTARWGWWQPAWSQVDPNILASWRPGVAPLFNALQAGTWEECLFRAIPLSIAVLLGRRFGMLRPLVIGTLLLQALVFAGAHANYPNLPGYSRVVELFIPALVFGLVFLRYGLMIAILTHFLYDLVLMSLPLFMTDDSRLWIDRAIVIAAGLLPLLAVMWARWRAGSWQSLPDSARNQGLVNVVVREQVAPPPVISVPGSWQFSPAVLVVITAIGIGGLLLAWTRPDAVQWQGYTASRSEALQAAEQVLQARGVQLESGWRASVTAIGGESNAYVWQEVGASGYQQLIGRYLSAPRWRVQWQRFDGPVEERTEVWTLLLNPDASLHAVSQRLPEARPGASLDREQAVHLAAAFVAEAGWGDAAQWQEKAVREINRPARRDWVVEWLNPDDWQQDEATAWIRVVVAGDRVVDASRGIDTPEAWHRQQQIRQSERTPLNIAAAVLALVLFIAAISSFFGKQAAVRFSIRAALPWMAVIGSGYLLVGLLWLEPTMAHFDALGSWSAQLAVVVLSSLVSLAFVLAVVFLLVQVLYSLPVSPAGNARRAWPIGFALAIALTGVEAAVRSVIPVSYPPANYIGDYPTWIPWLTAILNPWKSLLGSLVLLVLATGLSRFTHTAKRWWLVMGVALVWLAVTSLAQTDILAALAKSLATLVTVGLLMALIRREQAAVALVMVMVNAMLNTLWVASADYPFAWFHALLAMLVLGLVSVGLFKHWLAWSARPIEN</sequence>
<organism evidence="2 3">
    <name type="scientific">Cellvibrio polysaccharolyticus</name>
    <dbReference type="NCBI Taxonomy" id="2082724"/>
    <lineage>
        <taxon>Bacteria</taxon>
        <taxon>Pseudomonadati</taxon>
        <taxon>Pseudomonadota</taxon>
        <taxon>Gammaproteobacteria</taxon>
        <taxon>Cellvibrionales</taxon>
        <taxon>Cellvibrionaceae</taxon>
        <taxon>Cellvibrio</taxon>
    </lineage>
</organism>
<feature type="transmembrane region" description="Helical" evidence="1">
    <location>
        <begin position="315"/>
        <end position="336"/>
    </location>
</feature>
<evidence type="ECO:0000313" key="3">
    <source>
        <dbReference type="Proteomes" id="UP000652567"/>
    </source>
</evidence>
<feature type="transmembrane region" description="Helical" evidence="1">
    <location>
        <begin position="371"/>
        <end position="394"/>
    </location>
</feature>
<keyword evidence="2" id="KW-0378">Hydrolase</keyword>
<keyword evidence="2" id="KW-0645">Protease</keyword>
<feature type="transmembrane region" description="Helical" evidence="1">
    <location>
        <begin position="968"/>
        <end position="993"/>
    </location>
</feature>
<keyword evidence="1" id="KW-0472">Membrane</keyword>
<reference evidence="2" key="1">
    <citation type="submission" date="2018-07" db="EMBL/GenBank/DDBJ databases">
        <title>Genome assembly of strain Ka43.</title>
        <authorList>
            <person name="Kukolya J."/>
            <person name="Nagy I."/>
            <person name="Horvath B."/>
            <person name="Toth A."/>
        </authorList>
    </citation>
    <scope>NUCLEOTIDE SEQUENCE</scope>
    <source>
        <strain evidence="2">KB43</strain>
    </source>
</reference>
<feature type="transmembrane region" description="Helical" evidence="1">
    <location>
        <begin position="894"/>
        <end position="917"/>
    </location>
</feature>
<keyword evidence="1" id="KW-1133">Transmembrane helix</keyword>
<dbReference type="EMBL" id="PRDL01000001">
    <property type="protein sequence ID" value="MBE8717983.1"/>
    <property type="molecule type" value="Genomic_DNA"/>
</dbReference>
<feature type="transmembrane region" description="Helical" evidence="1">
    <location>
        <begin position="483"/>
        <end position="507"/>
    </location>
</feature>
<feature type="transmembrane region" description="Helical" evidence="1">
    <location>
        <begin position="1005"/>
        <end position="1022"/>
    </location>
</feature>
<evidence type="ECO:0000256" key="1">
    <source>
        <dbReference type="SAM" id="Phobius"/>
    </source>
</evidence>
<feature type="transmembrane region" description="Helical" evidence="1">
    <location>
        <begin position="1053"/>
        <end position="1071"/>
    </location>
</feature>
<comment type="caution">
    <text evidence="2">The sequence shown here is derived from an EMBL/GenBank/DDBJ whole genome shotgun (WGS) entry which is preliminary data.</text>
</comment>
<feature type="transmembrane region" description="Helical" evidence="1">
    <location>
        <begin position="276"/>
        <end position="295"/>
    </location>
</feature>
<protein>
    <submittedName>
        <fullName evidence="2">CPBP family intramembrane metalloprotease</fullName>
    </submittedName>
</protein>
<evidence type="ECO:0000313" key="2">
    <source>
        <dbReference type="EMBL" id="MBE8717983.1"/>
    </source>
</evidence>
<name>A0A928V3A0_9GAMM</name>